<evidence type="ECO:0000313" key="3">
    <source>
        <dbReference type="Proteomes" id="UP000095287"/>
    </source>
</evidence>
<dbReference type="WBParaSite" id="L893_g23493.t1">
    <property type="protein sequence ID" value="L893_g23493.t1"/>
    <property type="gene ID" value="L893_g23493"/>
</dbReference>
<name>A0A1I7Z7W9_9BILA</name>
<evidence type="ECO:0000256" key="2">
    <source>
        <dbReference type="SAM" id="SignalP"/>
    </source>
</evidence>
<feature type="signal peptide" evidence="2">
    <location>
        <begin position="1"/>
        <end position="17"/>
    </location>
</feature>
<evidence type="ECO:0000256" key="1">
    <source>
        <dbReference type="SAM" id="Phobius"/>
    </source>
</evidence>
<dbReference type="Proteomes" id="UP000095287">
    <property type="component" value="Unplaced"/>
</dbReference>
<dbReference type="AlphaFoldDB" id="A0A1I7Z7W9"/>
<dbReference type="Gene3D" id="1.25.40.20">
    <property type="entry name" value="Ankyrin repeat-containing domain"/>
    <property type="match status" value="1"/>
</dbReference>
<feature type="chain" id="PRO_5009313098" evidence="2">
    <location>
        <begin position="18"/>
        <end position="184"/>
    </location>
</feature>
<keyword evidence="3" id="KW-1185">Reference proteome</keyword>
<feature type="transmembrane region" description="Helical" evidence="1">
    <location>
        <begin position="33"/>
        <end position="53"/>
    </location>
</feature>
<dbReference type="InterPro" id="IPR036770">
    <property type="entry name" value="Ankyrin_rpt-contain_sf"/>
</dbReference>
<dbReference type="SUPFAM" id="SSF48403">
    <property type="entry name" value="Ankyrin repeat"/>
    <property type="match status" value="1"/>
</dbReference>
<reference evidence="4" key="1">
    <citation type="submission" date="2016-11" db="UniProtKB">
        <authorList>
            <consortium name="WormBaseParasite"/>
        </authorList>
    </citation>
    <scope>IDENTIFICATION</scope>
</reference>
<keyword evidence="2" id="KW-0732">Signal</keyword>
<protein>
    <submittedName>
        <fullName evidence="4">ANK_REP_REGION domain-containing protein</fullName>
    </submittedName>
</protein>
<accession>A0A1I7Z7W9</accession>
<sequence>MKTLLTILPSFFVLCCADTGTDILSLIADRLHFVYFFICAVLLCSIGVCCYVYRKNAADNDDEESLYDSEYLREIVVAALKKPNVSAEVLRYLNTVEHDSNASRRLNINGRDCKGRTPLIEICDIALSDLNCSERFLFELVVDLVHAGANIFAVDVEGRTAFVAATFSGHLKIAGFLEGLMSNE</sequence>
<evidence type="ECO:0000313" key="4">
    <source>
        <dbReference type="WBParaSite" id="L893_g23493.t1"/>
    </source>
</evidence>
<proteinExistence type="predicted"/>
<keyword evidence="1" id="KW-0472">Membrane</keyword>
<keyword evidence="1" id="KW-1133">Transmembrane helix</keyword>
<organism evidence="3 4">
    <name type="scientific">Steinernema glaseri</name>
    <dbReference type="NCBI Taxonomy" id="37863"/>
    <lineage>
        <taxon>Eukaryota</taxon>
        <taxon>Metazoa</taxon>
        <taxon>Ecdysozoa</taxon>
        <taxon>Nematoda</taxon>
        <taxon>Chromadorea</taxon>
        <taxon>Rhabditida</taxon>
        <taxon>Tylenchina</taxon>
        <taxon>Panagrolaimomorpha</taxon>
        <taxon>Strongyloidoidea</taxon>
        <taxon>Steinernematidae</taxon>
        <taxon>Steinernema</taxon>
    </lineage>
</organism>
<keyword evidence="1" id="KW-0812">Transmembrane</keyword>